<dbReference type="PROSITE" id="PS51173">
    <property type="entry name" value="CBM2"/>
    <property type="match status" value="1"/>
</dbReference>
<dbReference type="Pfam" id="PF00553">
    <property type="entry name" value="CBM_2"/>
    <property type="match status" value="1"/>
</dbReference>
<reference evidence="4 5" key="1">
    <citation type="submission" date="2020-08" db="EMBL/GenBank/DDBJ databases">
        <title>Genomic Encyclopedia of Type Strains, Phase III (KMG-III): the genomes of soil and plant-associated and newly described type strains.</title>
        <authorList>
            <person name="Whitman W."/>
        </authorList>
    </citation>
    <scope>NUCLEOTIDE SEQUENCE [LARGE SCALE GENOMIC DNA]</scope>
    <source>
        <strain evidence="4 5">CECT 3287</strain>
    </source>
</reference>
<dbReference type="InterPro" id="IPR014867">
    <property type="entry name" value="Spore_coat_CotH_CotH2/3/7"/>
</dbReference>
<gene>
    <name evidence="4" type="ORF">FHR83_001723</name>
</gene>
<sequence length="654" mass="70505">MGRHTIRTVTLVILAMLLTTAGVPAAAAADELAGDITFSVPSGTFQGSVSVTLGTAIAGAEIRYTTDGTRPATASAVYPGRPLTLTGTTQLRAQAFLNGAATGAPGTALYVARAVDTQHDLPLLLIDNYGKGKPGRDYMDAAAMVFDTTAGRTSLSAAPAVATRTGIHLRGQSSAMFEKAPYRLEFRDDADDDADHPVLGMPADSDWVLRGPFSDKSLIREALVYDLGREMGLATPRYRFVELYLNTDSTPVAAADYQGVYMLVETIKNSKDRLDLKQLEEEDTTLPKIAGGYIFKFEWLAAEEPTLTCTGAAATCWNFLEVEDPSPLNTSQRAWLTQYLQQFHDMLHSPRLTDPQTGYRTWIDVGSWVDLIILNELSREMDSYLRSTYFYKDREGPIVAGPLWDYDLTFGVGGFFGNEQTAGWQYQQTRSPQANDWFQILLADPAFQNDLKTRWQSLRRGLLATTSLTSRVDALAAPLTAAAQRNFQRWPNLGSRMVGPFITDTTPSWAGQVQVMRTWMTQRAAWLDGSSAWGGATTSPSPSASASTPPPGGGCTATYTQVGQWTGGFQGEVRVTAGTRRINGWTVTLSFANGQRVSQVWNGTMSTGETGVAVRNAAYNGGLDAGATTTFGLLGSWSGSNTPPAVTCAAGSVG</sequence>
<evidence type="ECO:0000256" key="1">
    <source>
        <dbReference type="SAM" id="MobiDB-lite"/>
    </source>
</evidence>
<dbReference type="GO" id="GO:0030247">
    <property type="term" value="F:polysaccharide binding"/>
    <property type="evidence" value="ECO:0007669"/>
    <property type="project" value="UniProtKB-UniRule"/>
</dbReference>
<feature type="domain" description="CBM2" evidence="3">
    <location>
        <begin position="548"/>
        <end position="651"/>
    </location>
</feature>
<evidence type="ECO:0000259" key="3">
    <source>
        <dbReference type="PROSITE" id="PS51173"/>
    </source>
</evidence>
<dbReference type="InterPro" id="IPR001919">
    <property type="entry name" value="CBD2"/>
</dbReference>
<organism evidence="4 5">
    <name type="scientific">Actinoplanes campanulatus</name>
    <dbReference type="NCBI Taxonomy" id="113559"/>
    <lineage>
        <taxon>Bacteria</taxon>
        <taxon>Bacillati</taxon>
        <taxon>Actinomycetota</taxon>
        <taxon>Actinomycetes</taxon>
        <taxon>Micromonosporales</taxon>
        <taxon>Micromonosporaceae</taxon>
        <taxon>Actinoplanes</taxon>
    </lineage>
</organism>
<dbReference type="AlphaFoldDB" id="A0A7W5FD56"/>
<evidence type="ECO:0000313" key="5">
    <source>
        <dbReference type="Proteomes" id="UP000590749"/>
    </source>
</evidence>
<protein>
    <recommendedName>
        <fullName evidence="3">CBM2 domain-containing protein</fullName>
    </recommendedName>
</protein>
<dbReference type="Pfam" id="PF13290">
    <property type="entry name" value="CHB_HEX_C_1"/>
    <property type="match status" value="1"/>
</dbReference>
<evidence type="ECO:0000313" key="4">
    <source>
        <dbReference type="EMBL" id="MBB3094074.1"/>
    </source>
</evidence>
<dbReference type="EMBL" id="JACHXF010000002">
    <property type="protein sequence ID" value="MBB3094074.1"/>
    <property type="molecule type" value="Genomic_DNA"/>
</dbReference>
<dbReference type="InterPro" id="IPR008965">
    <property type="entry name" value="CBM2/CBM3_carb-bd_dom_sf"/>
</dbReference>
<dbReference type="Proteomes" id="UP000590749">
    <property type="component" value="Unassembled WGS sequence"/>
</dbReference>
<keyword evidence="5" id="KW-1185">Reference proteome</keyword>
<accession>A0A7W5FD56</accession>
<dbReference type="RefSeq" id="WP_229795075.1">
    <property type="nucleotide sequence ID" value="NZ_BMPW01000015.1"/>
</dbReference>
<proteinExistence type="predicted"/>
<dbReference type="SMART" id="SM00637">
    <property type="entry name" value="CBD_II"/>
    <property type="match status" value="1"/>
</dbReference>
<feature type="region of interest" description="Disordered" evidence="1">
    <location>
        <begin position="530"/>
        <end position="556"/>
    </location>
</feature>
<evidence type="ECO:0000256" key="2">
    <source>
        <dbReference type="SAM" id="SignalP"/>
    </source>
</evidence>
<keyword evidence="2" id="KW-0732">Signal</keyword>
<feature type="chain" id="PRO_5031456259" description="CBM2 domain-containing protein" evidence="2">
    <location>
        <begin position="29"/>
        <end position="654"/>
    </location>
</feature>
<comment type="caution">
    <text evidence="4">The sequence shown here is derived from an EMBL/GenBank/DDBJ whole genome shotgun (WGS) entry which is preliminary data.</text>
</comment>
<dbReference type="GO" id="GO:0005975">
    <property type="term" value="P:carbohydrate metabolic process"/>
    <property type="evidence" value="ECO:0007669"/>
    <property type="project" value="InterPro"/>
</dbReference>
<dbReference type="Pfam" id="PF08757">
    <property type="entry name" value="CotH"/>
    <property type="match status" value="1"/>
</dbReference>
<dbReference type="InterPro" id="IPR059177">
    <property type="entry name" value="GH29D-like_dom"/>
</dbReference>
<feature type="signal peptide" evidence="2">
    <location>
        <begin position="1"/>
        <end position="28"/>
    </location>
</feature>
<dbReference type="SUPFAM" id="SSF49384">
    <property type="entry name" value="Carbohydrate-binding domain"/>
    <property type="match status" value="1"/>
</dbReference>
<name>A0A7W5FD56_9ACTN</name>
<dbReference type="InterPro" id="IPR012291">
    <property type="entry name" value="CBM2_carb-bd_dom_sf"/>
</dbReference>
<feature type="compositionally biased region" description="Low complexity" evidence="1">
    <location>
        <begin position="534"/>
        <end position="547"/>
    </location>
</feature>
<dbReference type="GO" id="GO:0004553">
    <property type="term" value="F:hydrolase activity, hydrolyzing O-glycosyl compounds"/>
    <property type="evidence" value="ECO:0007669"/>
    <property type="project" value="InterPro"/>
</dbReference>
<dbReference type="Gene3D" id="2.60.40.290">
    <property type="match status" value="1"/>
</dbReference>